<reference evidence="2" key="1">
    <citation type="submission" date="2016-01" db="EMBL/GenBank/DDBJ databases">
        <title>Draft genome of Chromobacterium sp. F49.</title>
        <authorList>
            <person name="Hong K.W."/>
        </authorList>
    </citation>
    <scope>NUCLEOTIDE SEQUENCE [LARGE SCALE GENOMIC DNA]</scope>
    <source>
        <strain evidence="2">CN10</strain>
    </source>
</reference>
<proteinExistence type="predicted"/>
<protein>
    <submittedName>
        <fullName evidence="1">Phage tail protein</fullName>
    </submittedName>
</protein>
<dbReference type="AlphaFoldDB" id="A0A163D9B6"/>
<name>A0A163D9B6_9NEIS</name>
<evidence type="ECO:0000313" key="2">
    <source>
        <dbReference type="Proteomes" id="UP000076625"/>
    </source>
</evidence>
<dbReference type="EMBL" id="LQQU01000009">
    <property type="protein sequence ID" value="KZE34181.1"/>
    <property type="molecule type" value="Genomic_DNA"/>
</dbReference>
<keyword evidence="2" id="KW-1185">Reference proteome</keyword>
<sequence length="124" mass="13650">MALQEYAGAIVLEVDGREVEVIDLNVNTRTGRKLVKTMNRAGRAKGFAKGIAEYDLSITVAVPLSGDLDWEAIEGAKLTVYPASPGGKRESYLDCFTTEVGEKYSVDNEARRDLKLQALRKVKE</sequence>
<dbReference type="STRING" id="1452487.AVW16_06820"/>
<dbReference type="OrthoDB" id="5455158at2"/>
<dbReference type="Proteomes" id="UP000076625">
    <property type="component" value="Unassembled WGS sequence"/>
</dbReference>
<organism evidence="1 2">
    <name type="scientific">Crenobacter luteus</name>
    <dbReference type="NCBI Taxonomy" id="1452487"/>
    <lineage>
        <taxon>Bacteria</taxon>
        <taxon>Pseudomonadati</taxon>
        <taxon>Pseudomonadota</taxon>
        <taxon>Betaproteobacteria</taxon>
        <taxon>Neisseriales</taxon>
        <taxon>Neisseriaceae</taxon>
        <taxon>Crenobacter</taxon>
    </lineage>
</organism>
<gene>
    <name evidence="1" type="ORF">AVW16_06820</name>
</gene>
<evidence type="ECO:0000313" key="1">
    <source>
        <dbReference type="EMBL" id="KZE34181.1"/>
    </source>
</evidence>
<comment type="caution">
    <text evidence="1">The sequence shown here is derived from an EMBL/GenBank/DDBJ whole genome shotgun (WGS) entry which is preliminary data.</text>
</comment>
<dbReference type="RefSeq" id="WP_066610342.1">
    <property type="nucleotide sequence ID" value="NZ_LQQU01000009.1"/>
</dbReference>
<accession>A0A163D9B6</accession>